<evidence type="ECO:0000256" key="3">
    <source>
        <dbReference type="ARBA" id="ARBA00022692"/>
    </source>
</evidence>
<dbReference type="SUPFAM" id="SSF81321">
    <property type="entry name" value="Family A G protein-coupled receptor-like"/>
    <property type="match status" value="1"/>
</dbReference>
<dbReference type="Proteomes" id="UP000001593">
    <property type="component" value="Unassembled WGS sequence"/>
</dbReference>
<evidence type="ECO:0000256" key="1">
    <source>
        <dbReference type="ARBA" id="ARBA00004651"/>
    </source>
</evidence>
<dbReference type="GO" id="GO:0004930">
    <property type="term" value="F:G protein-coupled receptor activity"/>
    <property type="evidence" value="ECO:0007669"/>
    <property type="project" value="UniProtKB-KW"/>
</dbReference>
<dbReference type="OMA" id="VIAYESY"/>
<feature type="transmembrane region" description="Helical" evidence="10">
    <location>
        <begin position="67"/>
        <end position="88"/>
    </location>
</feature>
<name>A7SAD4_NEMVE</name>
<keyword evidence="13" id="KW-1185">Reference proteome</keyword>
<gene>
    <name evidence="12" type="ORF">NEMVEDRAFT_v1g50930</name>
</gene>
<dbReference type="InterPro" id="IPR017452">
    <property type="entry name" value="GPCR_Rhodpsn_7TM"/>
</dbReference>
<evidence type="ECO:0000256" key="4">
    <source>
        <dbReference type="ARBA" id="ARBA00022989"/>
    </source>
</evidence>
<keyword evidence="8 9" id="KW-0807">Transducer</keyword>
<proteinExistence type="inferred from homology"/>
<reference evidence="12 13" key="1">
    <citation type="journal article" date="2007" name="Science">
        <title>Sea anemone genome reveals ancestral eumetazoan gene repertoire and genomic organization.</title>
        <authorList>
            <person name="Putnam N.H."/>
            <person name="Srivastava M."/>
            <person name="Hellsten U."/>
            <person name="Dirks B."/>
            <person name="Chapman J."/>
            <person name="Salamov A."/>
            <person name="Terry A."/>
            <person name="Shapiro H."/>
            <person name="Lindquist E."/>
            <person name="Kapitonov V.V."/>
            <person name="Jurka J."/>
            <person name="Genikhovich G."/>
            <person name="Grigoriev I.V."/>
            <person name="Lucas S.M."/>
            <person name="Steele R.E."/>
            <person name="Finnerty J.R."/>
            <person name="Technau U."/>
            <person name="Martindale M.Q."/>
            <person name="Rokhsar D.S."/>
        </authorList>
    </citation>
    <scope>NUCLEOTIDE SEQUENCE [LARGE SCALE GENOMIC DNA]</scope>
    <source>
        <strain evidence="13">CH2 X CH6</strain>
    </source>
</reference>
<dbReference type="STRING" id="45351.A7SAD4"/>
<feature type="non-terminal residue" evidence="12">
    <location>
        <position position="189"/>
    </location>
</feature>
<dbReference type="Pfam" id="PF00001">
    <property type="entry name" value="7tm_1"/>
    <property type="match status" value="1"/>
</dbReference>
<evidence type="ECO:0000256" key="10">
    <source>
        <dbReference type="SAM" id="Phobius"/>
    </source>
</evidence>
<keyword evidence="6 10" id="KW-0472">Membrane</keyword>
<comment type="similarity">
    <text evidence="9">Belongs to the G-protein coupled receptor 1 family.</text>
</comment>
<evidence type="ECO:0000256" key="9">
    <source>
        <dbReference type="RuleBase" id="RU000688"/>
    </source>
</evidence>
<evidence type="ECO:0000313" key="12">
    <source>
        <dbReference type="EMBL" id="EDO39353.1"/>
    </source>
</evidence>
<dbReference type="GO" id="GO:0005886">
    <property type="term" value="C:plasma membrane"/>
    <property type="evidence" value="ECO:0007669"/>
    <property type="project" value="UniProtKB-SubCell"/>
</dbReference>
<dbReference type="PRINTS" id="PR00237">
    <property type="entry name" value="GPCRRHODOPSN"/>
</dbReference>
<organism evidence="12 13">
    <name type="scientific">Nematostella vectensis</name>
    <name type="common">Starlet sea anemone</name>
    <dbReference type="NCBI Taxonomy" id="45351"/>
    <lineage>
        <taxon>Eukaryota</taxon>
        <taxon>Metazoa</taxon>
        <taxon>Cnidaria</taxon>
        <taxon>Anthozoa</taxon>
        <taxon>Hexacorallia</taxon>
        <taxon>Actiniaria</taxon>
        <taxon>Edwardsiidae</taxon>
        <taxon>Nematostella</taxon>
    </lineage>
</organism>
<feature type="transmembrane region" description="Helical" evidence="10">
    <location>
        <begin position="109"/>
        <end position="129"/>
    </location>
</feature>
<dbReference type="eggNOG" id="KOG3656">
    <property type="taxonomic scope" value="Eukaryota"/>
</dbReference>
<feature type="transmembrane region" description="Helical" evidence="10">
    <location>
        <begin position="28"/>
        <end position="47"/>
    </location>
</feature>
<dbReference type="HOGENOM" id="CLU_009579_3_11_1"/>
<dbReference type="PROSITE" id="PS50262">
    <property type="entry name" value="G_PROTEIN_RECEP_F1_2"/>
    <property type="match status" value="1"/>
</dbReference>
<keyword evidence="4 10" id="KW-1133">Transmembrane helix</keyword>
<dbReference type="Gene3D" id="1.20.1070.10">
    <property type="entry name" value="Rhodopsin 7-helix transmembrane proteins"/>
    <property type="match status" value="1"/>
</dbReference>
<comment type="subcellular location">
    <subcellularLocation>
        <location evidence="1">Cell membrane</location>
        <topology evidence="1">Multi-pass membrane protein</topology>
    </subcellularLocation>
</comment>
<evidence type="ECO:0000313" key="13">
    <source>
        <dbReference type="Proteomes" id="UP000001593"/>
    </source>
</evidence>
<feature type="transmembrane region" description="Helical" evidence="10">
    <location>
        <begin position="156"/>
        <end position="180"/>
    </location>
</feature>
<dbReference type="PRINTS" id="PR01102">
    <property type="entry name" value="5HT6RECEPTR"/>
</dbReference>
<evidence type="ECO:0000256" key="5">
    <source>
        <dbReference type="ARBA" id="ARBA00023040"/>
    </source>
</evidence>
<feature type="domain" description="G-protein coupled receptors family 1 profile" evidence="11">
    <location>
        <begin position="9"/>
        <end position="189"/>
    </location>
</feature>
<keyword evidence="3 9" id="KW-0812">Transmembrane</keyword>
<sequence>LIFVTAIIGNSLVIHVIKLDSRLHMPTFYFLVNLCAADIFTAVAYIPFYVVSVIQHSWVFGEEFCQIHAFLISLGFNASLITLSLVSFDRYLAITSPLKYPLKMTGRRMRWLLVLSWVHSIIWAAFPLVNWGEYMSDPHTHTCRPNWSAAGLISKSYVICMACFVFAIPVLVMIFCYAKIFTAARVQVR</sequence>
<evidence type="ECO:0000259" key="11">
    <source>
        <dbReference type="PROSITE" id="PS50262"/>
    </source>
</evidence>
<keyword evidence="5 9" id="KW-0297">G-protein coupled receptor</keyword>
<dbReference type="OrthoDB" id="9996086at2759"/>
<evidence type="ECO:0000256" key="8">
    <source>
        <dbReference type="ARBA" id="ARBA00023224"/>
    </source>
</evidence>
<dbReference type="InterPro" id="IPR000276">
    <property type="entry name" value="GPCR_Rhodpsn"/>
</dbReference>
<evidence type="ECO:0000256" key="2">
    <source>
        <dbReference type="ARBA" id="ARBA00022475"/>
    </source>
</evidence>
<protein>
    <recommendedName>
        <fullName evidence="11">G-protein coupled receptors family 1 profile domain-containing protein</fullName>
    </recommendedName>
</protein>
<dbReference type="EMBL" id="DS469608">
    <property type="protein sequence ID" value="EDO39353.1"/>
    <property type="molecule type" value="Genomic_DNA"/>
</dbReference>
<dbReference type="PhylomeDB" id="A7SAD4"/>
<accession>A7SAD4</accession>
<dbReference type="KEGG" id="nve:5511018"/>
<evidence type="ECO:0000256" key="6">
    <source>
        <dbReference type="ARBA" id="ARBA00023136"/>
    </source>
</evidence>
<dbReference type="InParanoid" id="A7SAD4"/>
<keyword evidence="7 9" id="KW-0675">Receptor</keyword>
<evidence type="ECO:0000256" key="7">
    <source>
        <dbReference type="ARBA" id="ARBA00023170"/>
    </source>
</evidence>
<feature type="non-terminal residue" evidence="12">
    <location>
        <position position="1"/>
    </location>
</feature>
<dbReference type="PANTHER" id="PTHR22752">
    <property type="entry name" value="G PROTEIN-COUPLED RECEPTOR"/>
    <property type="match status" value="1"/>
</dbReference>
<dbReference type="AlphaFoldDB" id="A7SAD4"/>
<dbReference type="PROSITE" id="PS00237">
    <property type="entry name" value="G_PROTEIN_RECEP_F1_1"/>
    <property type="match status" value="1"/>
</dbReference>
<keyword evidence="2" id="KW-1003">Cell membrane</keyword>